<protein>
    <submittedName>
        <fullName evidence="4">MerR family transcriptional regulator</fullName>
    </submittedName>
</protein>
<dbReference type="GO" id="GO:0003700">
    <property type="term" value="F:DNA-binding transcription factor activity"/>
    <property type="evidence" value="ECO:0007669"/>
    <property type="project" value="InterPro"/>
</dbReference>
<reference evidence="5 6" key="1">
    <citation type="submission" date="2016-05" db="EMBL/GenBank/DDBJ databases">
        <title>Draft genome sequence of Pediococcus parvulus 2.6, a probiotic beta-glucan producer strain.</title>
        <authorList>
            <person name="Mohedano M.L."/>
            <person name="Perez-Ramos A."/>
            <person name="Duenas M.T."/>
            <person name="Lamontanara A."/>
            <person name="Orru L."/>
            <person name="Spano G."/>
            <person name="Capozzi V."/>
            <person name="Lopez P."/>
        </authorList>
    </citation>
    <scope>NUCLEOTIDE SEQUENCE [LARGE SCALE GENOMIC DNA]</scope>
    <source>
        <strain evidence="5 6">2.6</strain>
    </source>
</reference>
<evidence type="ECO:0000313" key="6">
    <source>
        <dbReference type="Proteomes" id="UP000077280"/>
    </source>
</evidence>
<dbReference type="SMART" id="SM00422">
    <property type="entry name" value="HTH_MERR"/>
    <property type="match status" value="1"/>
</dbReference>
<dbReference type="PANTHER" id="PTHR30204">
    <property type="entry name" value="REDOX-CYCLING DRUG-SENSING TRANSCRIPTIONAL ACTIVATOR SOXR"/>
    <property type="match status" value="1"/>
</dbReference>
<proteinExistence type="predicted"/>
<comment type="caution">
    <text evidence="4">The sequence shown here is derived from an EMBL/GenBank/DDBJ whole genome shotgun (WGS) entry which is preliminary data.</text>
</comment>
<evidence type="ECO:0000313" key="5">
    <source>
        <dbReference type="EMBL" id="OAD65021.1"/>
    </source>
</evidence>
<dbReference type="Proteomes" id="UP001275867">
    <property type="component" value="Unassembled WGS sequence"/>
</dbReference>
<evidence type="ECO:0000313" key="7">
    <source>
        <dbReference type="Proteomes" id="UP001275867"/>
    </source>
</evidence>
<dbReference type="PROSITE" id="PS50937">
    <property type="entry name" value="HTH_MERR_2"/>
    <property type="match status" value="1"/>
</dbReference>
<keyword evidence="1" id="KW-0238">DNA-binding</keyword>
<accession>A0AAP5TD26</accession>
<sequence>MYSISDVSEIMGISIYTLRYYEKIGLTSFVKRNENGVREFSKADIVTLNTVYRLKQTGMPLKDIKHYLELVETGVSTVSERKEMFQTQKDKVEKKIADLQRSLETINGKVHYYEEAEKHGSLAVCHDEREAFVQKIMSGNMKA</sequence>
<dbReference type="InterPro" id="IPR009061">
    <property type="entry name" value="DNA-bd_dom_put_sf"/>
</dbReference>
<dbReference type="AlphaFoldDB" id="A0AAP5TD26"/>
<dbReference type="Gene3D" id="1.10.1660.10">
    <property type="match status" value="1"/>
</dbReference>
<evidence type="ECO:0000259" key="3">
    <source>
        <dbReference type="PROSITE" id="PS50937"/>
    </source>
</evidence>
<dbReference type="RefSeq" id="WP_068804697.1">
    <property type="nucleotide sequence ID" value="NZ_CP158977.1"/>
</dbReference>
<dbReference type="InterPro" id="IPR047057">
    <property type="entry name" value="MerR_fam"/>
</dbReference>
<organism evidence="4 7">
    <name type="scientific">Pediococcus parvulus</name>
    <dbReference type="NCBI Taxonomy" id="54062"/>
    <lineage>
        <taxon>Bacteria</taxon>
        <taxon>Bacillati</taxon>
        <taxon>Bacillota</taxon>
        <taxon>Bacilli</taxon>
        <taxon>Lactobacillales</taxon>
        <taxon>Lactobacillaceae</taxon>
        <taxon>Pediococcus</taxon>
    </lineage>
</organism>
<reference evidence="4" key="2">
    <citation type="submission" date="2019-10" db="EMBL/GenBank/DDBJ databases">
        <title>Malate fermentation in French cider.</title>
        <authorList>
            <person name="Cousin F.J."/>
            <person name="Medina Fernandez S."/>
            <person name="Misery B."/>
            <person name="Laplace J.-M."/>
            <person name="Cretenet M."/>
        </authorList>
    </citation>
    <scope>NUCLEOTIDE SEQUENCE</scope>
    <source>
        <strain evidence="4">UCMA15901</strain>
    </source>
</reference>
<dbReference type="EMBL" id="WERX01000026">
    <property type="protein sequence ID" value="MDV7694831.1"/>
    <property type="molecule type" value="Genomic_DNA"/>
</dbReference>
<dbReference type="CDD" id="cd01109">
    <property type="entry name" value="HTH_YyaN"/>
    <property type="match status" value="1"/>
</dbReference>
<dbReference type="GeneID" id="93383607"/>
<dbReference type="EMBL" id="LXND01000001">
    <property type="protein sequence ID" value="OAD65021.1"/>
    <property type="molecule type" value="Genomic_DNA"/>
</dbReference>
<dbReference type="SUPFAM" id="SSF46955">
    <property type="entry name" value="Putative DNA-binding domain"/>
    <property type="match status" value="1"/>
</dbReference>
<feature type="coiled-coil region" evidence="2">
    <location>
        <begin position="82"/>
        <end position="109"/>
    </location>
</feature>
<dbReference type="GO" id="GO:0003677">
    <property type="term" value="F:DNA binding"/>
    <property type="evidence" value="ECO:0007669"/>
    <property type="project" value="UniProtKB-KW"/>
</dbReference>
<dbReference type="InterPro" id="IPR000551">
    <property type="entry name" value="MerR-type_HTH_dom"/>
</dbReference>
<gene>
    <name evidence="5" type="ORF">A7K95_00195</name>
    <name evidence="4" type="ORF">GA842_08130</name>
</gene>
<evidence type="ECO:0000256" key="2">
    <source>
        <dbReference type="SAM" id="Coils"/>
    </source>
</evidence>
<evidence type="ECO:0000256" key="1">
    <source>
        <dbReference type="ARBA" id="ARBA00023125"/>
    </source>
</evidence>
<keyword evidence="6" id="KW-1185">Reference proteome</keyword>
<keyword evidence="2" id="KW-0175">Coiled coil</keyword>
<evidence type="ECO:0000313" key="4">
    <source>
        <dbReference type="EMBL" id="MDV7694831.1"/>
    </source>
</evidence>
<feature type="domain" description="HTH merR-type" evidence="3">
    <location>
        <begin position="1"/>
        <end position="70"/>
    </location>
</feature>
<dbReference type="PANTHER" id="PTHR30204:SF82">
    <property type="entry name" value="TRANSCRIPTIONAL REGULATOR, MERR FAMILY"/>
    <property type="match status" value="1"/>
</dbReference>
<name>A0AAP5TD26_9LACO</name>
<dbReference type="Proteomes" id="UP000077280">
    <property type="component" value="Unassembled WGS sequence"/>
</dbReference>
<dbReference type="Pfam" id="PF13411">
    <property type="entry name" value="MerR_1"/>
    <property type="match status" value="1"/>
</dbReference>